<keyword evidence="8 9" id="KW-0998">Cell outer membrane</keyword>
<organism evidence="12 13">
    <name type="scientific">Erwinia persicina</name>
    <dbReference type="NCBI Taxonomy" id="55211"/>
    <lineage>
        <taxon>Bacteria</taxon>
        <taxon>Pseudomonadati</taxon>
        <taxon>Pseudomonadota</taxon>
        <taxon>Gammaproteobacteria</taxon>
        <taxon>Enterobacterales</taxon>
        <taxon>Erwiniaceae</taxon>
        <taxon>Erwinia</taxon>
    </lineage>
</organism>
<dbReference type="InterPro" id="IPR018030">
    <property type="entry name" value="Fimbrial_membr_usher_CS"/>
</dbReference>
<keyword evidence="9" id="KW-1029">Fimbrium biogenesis</keyword>
<dbReference type="PANTHER" id="PTHR30451">
    <property type="entry name" value="OUTER MEMBRANE USHER PROTEIN"/>
    <property type="match status" value="1"/>
</dbReference>
<dbReference type="GO" id="GO:0015473">
    <property type="term" value="F:fimbrial usher porin activity"/>
    <property type="evidence" value="ECO:0007669"/>
    <property type="project" value="InterPro"/>
</dbReference>
<proteinExistence type="inferred from homology"/>
<evidence type="ECO:0000256" key="8">
    <source>
        <dbReference type="ARBA" id="ARBA00023237"/>
    </source>
</evidence>
<dbReference type="AlphaFoldDB" id="A0A4V5UA80"/>
<protein>
    <submittedName>
        <fullName evidence="12">PapC/FimD family outer membrane usher protein</fullName>
    </submittedName>
</protein>
<dbReference type="RefSeq" id="WP_137268891.1">
    <property type="nucleotide sequence ID" value="NZ_CP082141.1"/>
</dbReference>
<dbReference type="NCBIfam" id="NF011812">
    <property type="entry name" value="PRK15284.1"/>
    <property type="match status" value="1"/>
</dbReference>
<dbReference type="EMBL" id="QGAC01000004">
    <property type="protein sequence ID" value="TKJ93187.1"/>
    <property type="molecule type" value="Genomic_DNA"/>
</dbReference>
<evidence type="ECO:0000256" key="3">
    <source>
        <dbReference type="ARBA" id="ARBA00022448"/>
    </source>
</evidence>
<dbReference type="InterPro" id="IPR037224">
    <property type="entry name" value="PapC_N_sf"/>
</dbReference>
<dbReference type="Pfam" id="PF13954">
    <property type="entry name" value="PapC_N"/>
    <property type="match status" value="1"/>
</dbReference>
<gene>
    <name evidence="12" type="ORF">EpCFBP13511_05795</name>
</gene>
<dbReference type="Gene3D" id="2.60.40.2610">
    <property type="entry name" value="Outer membrane usher protein FimD, plug domain"/>
    <property type="match status" value="1"/>
</dbReference>
<sequence length="841" mass="92754">MEKLTSKIKWSGIVAVSIFLSLDMAEQTARADRVQFNTDLFDVDDRQNIDISRFTQKGYIMPGRYPMNIRLNNEPLSARTVDFFVPEARPDSSEPCLNAQLVSELGLRPARAEDLRWWHDGQCLDIRSLKGMQASGSLSDSTLTLSVPQAFLEYQSATWDPPSRWDEGIPGVLFDYNLTSQARFTQHAGEQRSLSGTGVTGANLGPWRLRASWQGRRDSLDGTTRSRFDWTRYYAGRALPHLGARLVVGEDYLTSDIFDSFRFAGASVITDDNMLPPNLRGYAPEITGVARTNARVVVMHQGRVLYQTQVAAGPFRIQDIDDAVLGELNVRVEEQDGTVQTFTLNTASVPYLTRPGQVRYKMALGRPVNWQHRTNGPEFISGEFSWGVNNGWSLYGGAIASEHYQSLASGVGRDLLVLGAMSFDVTHSVARLPWGENRQGNAYRLSYSKRFDDYGSQVTFAGYRFSERQFMTMEEYLDAGNAGDRQSHSNSREMYTITLAQDLPALAASAQFSYNRQTYWDRPESERYSLALSRYLDVMQWKNISLSLSGWSNRYNQVRDRGVYLSLSLPFGNRSTVSYSGSGGRNNRSQQLNYYQTLENNDSYSLSAGTTNDHQVLSGYYLHDGNSGQLTGSLNVQQDHYQAIGATLKGGITATRKGIALHRQNTPGGTRLLVDTDGVAGIPIRASGGVVYSNGRGTAVISDISSYYRNQIGIDINRLPDNAEVTSSIVSATLTDGAIGYRQFSVVAGVKAMAMIRLENGTSPPFGAQVLNARQQDVGLVADNGAVYLSGMASGESMTVHWGGKPQCQIVIPALNDRALSALLLPCVRQPAPAAEGVLHQ</sequence>
<evidence type="ECO:0000259" key="11">
    <source>
        <dbReference type="Pfam" id="PF13954"/>
    </source>
</evidence>
<feature type="domain" description="PapC-like C-terminal" evidence="10">
    <location>
        <begin position="755"/>
        <end position="810"/>
    </location>
</feature>
<keyword evidence="5 9" id="KW-0812">Transmembrane</keyword>
<evidence type="ECO:0000256" key="9">
    <source>
        <dbReference type="RuleBase" id="RU003884"/>
    </source>
</evidence>
<evidence type="ECO:0000256" key="6">
    <source>
        <dbReference type="ARBA" id="ARBA00022729"/>
    </source>
</evidence>
<dbReference type="InterPro" id="IPR000015">
    <property type="entry name" value="Fimb_usher"/>
</dbReference>
<dbReference type="Pfam" id="PF00577">
    <property type="entry name" value="Usher"/>
    <property type="match status" value="1"/>
</dbReference>
<keyword evidence="7 9" id="KW-0472">Membrane</keyword>
<dbReference type="Gene3D" id="2.60.40.2070">
    <property type="match status" value="1"/>
</dbReference>
<dbReference type="Proteomes" id="UP000306393">
    <property type="component" value="Unassembled WGS sequence"/>
</dbReference>
<evidence type="ECO:0000256" key="1">
    <source>
        <dbReference type="ARBA" id="ARBA00004571"/>
    </source>
</evidence>
<evidence type="ECO:0000256" key="4">
    <source>
        <dbReference type="ARBA" id="ARBA00022452"/>
    </source>
</evidence>
<dbReference type="SUPFAM" id="SSF141729">
    <property type="entry name" value="FimD N-terminal domain-like"/>
    <property type="match status" value="1"/>
</dbReference>
<comment type="similarity">
    <text evidence="2 9">Belongs to the fimbrial export usher family.</text>
</comment>
<comment type="caution">
    <text evidence="12">The sequence shown here is derived from an EMBL/GenBank/DDBJ whole genome shotgun (WGS) entry which is preliminary data.</text>
</comment>
<evidence type="ECO:0000313" key="12">
    <source>
        <dbReference type="EMBL" id="TKJ93187.1"/>
    </source>
</evidence>
<dbReference type="PANTHER" id="PTHR30451:SF10">
    <property type="entry name" value="OUTER MEMBRANE USHER PROTEIN YFCU-RELATED"/>
    <property type="match status" value="1"/>
</dbReference>
<keyword evidence="6" id="KW-0732">Signal</keyword>
<evidence type="ECO:0000256" key="5">
    <source>
        <dbReference type="ARBA" id="ARBA00022692"/>
    </source>
</evidence>
<dbReference type="Gene3D" id="3.10.20.410">
    <property type="match status" value="1"/>
</dbReference>
<comment type="subcellular location">
    <subcellularLocation>
        <location evidence="1 9">Cell outer membrane</location>
        <topology evidence="1 9">Multi-pass membrane protein</topology>
    </subcellularLocation>
</comment>
<dbReference type="STRING" id="1219360.GCA_001571305_01363"/>
<feature type="domain" description="PapC N-terminal" evidence="11">
    <location>
        <begin position="35"/>
        <end position="179"/>
    </location>
</feature>
<keyword evidence="3 9" id="KW-0813">Transport</keyword>
<keyword evidence="4" id="KW-1134">Transmembrane beta strand</keyword>
<reference evidence="12 13" key="1">
    <citation type="journal article" date="2019" name="Sci. Rep.">
        <title>Differences in resource use lead to coexistence of seed-transmitted microbial populations.</title>
        <authorList>
            <person name="Torres-Cortes G."/>
            <person name="Garcia B.J."/>
            <person name="Compant S."/>
            <person name="Rezki S."/>
            <person name="Jones P."/>
            <person name="Preveaux A."/>
            <person name="Briand M."/>
            <person name="Roulet A."/>
            <person name="Bouchez O."/>
            <person name="Jacobson D."/>
            <person name="Barret M."/>
        </authorList>
    </citation>
    <scope>NUCLEOTIDE SEQUENCE [LARGE SCALE GENOMIC DNA]</scope>
    <source>
        <strain evidence="12 13">CFBP13511</strain>
    </source>
</reference>
<evidence type="ECO:0000256" key="7">
    <source>
        <dbReference type="ARBA" id="ARBA00023136"/>
    </source>
</evidence>
<dbReference type="PROSITE" id="PS01151">
    <property type="entry name" value="FIMBRIAL_USHER"/>
    <property type="match status" value="1"/>
</dbReference>
<dbReference type="GO" id="GO:0009297">
    <property type="term" value="P:pilus assembly"/>
    <property type="evidence" value="ECO:0007669"/>
    <property type="project" value="InterPro"/>
</dbReference>
<dbReference type="OrthoDB" id="6554712at2"/>
<evidence type="ECO:0000256" key="2">
    <source>
        <dbReference type="ARBA" id="ARBA00008064"/>
    </source>
</evidence>
<dbReference type="GeneID" id="67477330"/>
<dbReference type="InterPro" id="IPR042186">
    <property type="entry name" value="FimD_plug_dom"/>
</dbReference>
<dbReference type="InterPro" id="IPR025885">
    <property type="entry name" value="PapC_N"/>
</dbReference>
<dbReference type="InterPro" id="IPR043142">
    <property type="entry name" value="PapC-like_C_sf"/>
</dbReference>
<dbReference type="Gene3D" id="2.60.40.3110">
    <property type="match status" value="1"/>
</dbReference>
<dbReference type="Pfam" id="PF13953">
    <property type="entry name" value="PapC_C"/>
    <property type="match status" value="1"/>
</dbReference>
<name>A0A4V5UA80_9GAMM</name>
<evidence type="ECO:0000259" key="10">
    <source>
        <dbReference type="Pfam" id="PF13953"/>
    </source>
</evidence>
<dbReference type="InterPro" id="IPR025949">
    <property type="entry name" value="PapC-like_C"/>
</dbReference>
<dbReference type="GO" id="GO:0009279">
    <property type="term" value="C:cell outer membrane"/>
    <property type="evidence" value="ECO:0007669"/>
    <property type="project" value="UniProtKB-SubCell"/>
</dbReference>
<evidence type="ECO:0000313" key="13">
    <source>
        <dbReference type="Proteomes" id="UP000306393"/>
    </source>
</evidence>
<accession>A0A4V5UA80</accession>